<gene>
    <name evidence="5" type="ORF">FME95_10620</name>
</gene>
<organism evidence="5 6">
    <name type="scientific">Reinekea thalattae</name>
    <dbReference type="NCBI Taxonomy" id="2593301"/>
    <lineage>
        <taxon>Bacteria</taxon>
        <taxon>Pseudomonadati</taxon>
        <taxon>Pseudomonadota</taxon>
        <taxon>Gammaproteobacteria</taxon>
        <taxon>Oceanospirillales</taxon>
        <taxon>Saccharospirillaceae</taxon>
        <taxon>Reinekea</taxon>
    </lineage>
</organism>
<dbReference type="AlphaFoldDB" id="A0A5C8Z3S4"/>
<dbReference type="EMBL" id="VKAD01000002">
    <property type="protein sequence ID" value="TXR51873.1"/>
    <property type="molecule type" value="Genomic_DNA"/>
</dbReference>
<keyword evidence="6" id="KW-1185">Reference proteome</keyword>
<evidence type="ECO:0000256" key="4">
    <source>
        <dbReference type="ARBA" id="ARBA00023160"/>
    </source>
</evidence>
<reference evidence="5 6" key="1">
    <citation type="submission" date="2019-07" db="EMBL/GenBank/DDBJ databases">
        <title>Reinekea sp. strain SSH23 genome sequencing and assembly.</title>
        <authorList>
            <person name="Kim I."/>
        </authorList>
    </citation>
    <scope>NUCLEOTIDE SEQUENCE [LARGE SCALE GENOMIC DNA]</scope>
    <source>
        <strain evidence="5 6">SSH23</strain>
    </source>
</reference>
<sequence length="194" mass="22595">MDMNYLGHCLLSVQTPSALMGSLWPDFAKRPEAEQCSTLFLQHFDRHQLIDQLTDTSPTLTPVRDYLRPTFRKTTPVVIDMLLDHHIALHWQSYSSLTLEQFAHNSYQQLSEFNEMALPIRLTQTIETMRNYNWFIAYRSPQGIEKALQGVAKRIRFTNPLTEQAATAVASTQRFKRQFDQHIDELCKHLELSL</sequence>
<dbReference type="InterPro" id="IPR007431">
    <property type="entry name" value="ACP_PD"/>
</dbReference>
<evidence type="ECO:0000313" key="5">
    <source>
        <dbReference type="EMBL" id="TXR51873.1"/>
    </source>
</evidence>
<keyword evidence="1" id="KW-0444">Lipid biosynthesis</keyword>
<comment type="caution">
    <text evidence="5">The sequence shown here is derived from an EMBL/GenBank/DDBJ whole genome shotgun (WGS) entry which is preliminary data.</text>
</comment>
<name>A0A5C8Z3S4_9GAMM</name>
<dbReference type="Proteomes" id="UP000321764">
    <property type="component" value="Unassembled WGS sequence"/>
</dbReference>
<protein>
    <submittedName>
        <fullName evidence="5">DUF479 domain-containing protein</fullName>
    </submittedName>
</protein>
<dbReference type="PANTHER" id="PTHR38764:SF1">
    <property type="entry name" value="ACYL CARRIER PROTEIN PHOSPHODIESTERASE"/>
    <property type="match status" value="1"/>
</dbReference>
<evidence type="ECO:0000313" key="6">
    <source>
        <dbReference type="Proteomes" id="UP000321764"/>
    </source>
</evidence>
<dbReference type="GO" id="GO:0008770">
    <property type="term" value="F:[acyl-carrier-protein] phosphodiesterase activity"/>
    <property type="evidence" value="ECO:0007669"/>
    <property type="project" value="InterPro"/>
</dbReference>
<keyword evidence="3" id="KW-0443">Lipid metabolism</keyword>
<dbReference type="Pfam" id="PF04336">
    <property type="entry name" value="ACP_PD"/>
    <property type="match status" value="1"/>
</dbReference>
<evidence type="ECO:0000256" key="1">
    <source>
        <dbReference type="ARBA" id="ARBA00022516"/>
    </source>
</evidence>
<proteinExistence type="predicted"/>
<dbReference type="PANTHER" id="PTHR38764">
    <property type="entry name" value="ACYL CARRIER PROTEIN PHOSPHODIESTERASE"/>
    <property type="match status" value="1"/>
</dbReference>
<keyword evidence="4" id="KW-0275">Fatty acid biosynthesis</keyword>
<keyword evidence="2" id="KW-0378">Hydrolase</keyword>
<dbReference type="GO" id="GO:0006633">
    <property type="term" value="P:fatty acid biosynthetic process"/>
    <property type="evidence" value="ECO:0007669"/>
    <property type="project" value="UniProtKB-KW"/>
</dbReference>
<evidence type="ECO:0000256" key="2">
    <source>
        <dbReference type="ARBA" id="ARBA00022801"/>
    </source>
</evidence>
<dbReference type="OrthoDB" id="8442777at2"/>
<evidence type="ECO:0000256" key="3">
    <source>
        <dbReference type="ARBA" id="ARBA00023098"/>
    </source>
</evidence>
<keyword evidence="4" id="KW-0276">Fatty acid metabolism</keyword>
<accession>A0A5C8Z3S4</accession>